<organism evidence="2">
    <name type="scientific">Escherichia coli</name>
    <dbReference type="NCBI Taxonomy" id="562"/>
    <lineage>
        <taxon>Bacteria</taxon>
        <taxon>Pseudomonadati</taxon>
        <taxon>Pseudomonadota</taxon>
        <taxon>Gammaproteobacteria</taxon>
        <taxon>Enterobacterales</taxon>
        <taxon>Enterobacteriaceae</taxon>
        <taxon>Escherichia</taxon>
    </lineage>
</organism>
<reference evidence="2" key="1">
    <citation type="submission" date="2018-10" db="EMBL/GenBank/DDBJ databases">
        <title>Genomic surveillance of multi-drug resistant E. coli causing blood-stream infections.</title>
        <authorList>
            <person name="Hastak P."/>
            <person name="Myers G."/>
            <person name="Djordjevic S."/>
            <person name="Chowdhury P.R."/>
        </authorList>
    </citation>
    <scope>NUCLEOTIDE SEQUENCE</scope>
    <source>
        <strain evidence="2">EC66_ST393C</strain>
    </source>
</reference>
<comment type="caution">
    <text evidence="2">The sequence shown here is derived from an EMBL/GenBank/DDBJ whole genome shotgun (WGS) entry which is preliminary data.</text>
</comment>
<dbReference type="RefSeq" id="WP_149856620.1">
    <property type="nucleotide sequence ID" value="NZ_RDTK01000061.1"/>
</dbReference>
<evidence type="ECO:0000313" key="2">
    <source>
        <dbReference type="EMBL" id="KAA1834985.1"/>
    </source>
</evidence>
<dbReference type="EMBL" id="RDTK01000061">
    <property type="protein sequence ID" value="KAA1834985.1"/>
    <property type="molecule type" value="Genomic_DNA"/>
</dbReference>
<feature type="coiled-coil region" evidence="1">
    <location>
        <begin position="2"/>
        <end position="29"/>
    </location>
</feature>
<keyword evidence="1" id="KW-0175">Coiled coil</keyword>
<gene>
    <name evidence="2" type="ORF">EA193_25360</name>
</gene>
<accession>A0A641CKV3</accession>
<sequence length="89" mass="10128">MSRTLEQKIADAEARLQRLKAKSRSLDTAQKVVVGAALLAKVRKPEEVQLRAWLLQFLKAEVTRQADVTRILPLINELETRILPLINEL</sequence>
<protein>
    <submittedName>
        <fullName evidence="2">Mobilization protein</fullName>
    </submittedName>
</protein>
<proteinExistence type="predicted"/>
<dbReference type="AlphaFoldDB" id="A0A641CKV3"/>
<evidence type="ECO:0000256" key="1">
    <source>
        <dbReference type="SAM" id="Coils"/>
    </source>
</evidence>
<name>A0A641CKV3_ECOLX</name>
<feature type="non-terminal residue" evidence="2">
    <location>
        <position position="89"/>
    </location>
</feature>